<dbReference type="AlphaFoldDB" id="E2BEY7"/>
<gene>
    <name evidence="2" type="ORF">EAI_09913</name>
</gene>
<reference evidence="2 3" key="1">
    <citation type="journal article" date="2010" name="Science">
        <title>Genomic comparison of the ants Camponotus floridanus and Harpegnathos saltator.</title>
        <authorList>
            <person name="Bonasio R."/>
            <person name="Zhang G."/>
            <person name="Ye C."/>
            <person name="Mutti N.S."/>
            <person name="Fang X."/>
            <person name="Qin N."/>
            <person name="Donahue G."/>
            <person name="Yang P."/>
            <person name="Li Q."/>
            <person name="Li C."/>
            <person name="Zhang P."/>
            <person name="Huang Z."/>
            <person name="Berger S.L."/>
            <person name="Reinberg D."/>
            <person name="Wang J."/>
            <person name="Liebig J."/>
        </authorList>
    </citation>
    <scope>NUCLEOTIDE SEQUENCE [LARGE SCALE GENOMIC DNA]</scope>
    <source>
        <strain evidence="2 3">R22 G/1</strain>
    </source>
</reference>
<dbReference type="Proteomes" id="UP000008237">
    <property type="component" value="Unassembled WGS sequence"/>
</dbReference>
<protein>
    <submittedName>
        <fullName evidence="2">Uncharacterized protein</fullName>
    </submittedName>
</protein>
<organism evidence="3">
    <name type="scientific">Harpegnathos saltator</name>
    <name type="common">Jerdon's jumping ant</name>
    <dbReference type="NCBI Taxonomy" id="610380"/>
    <lineage>
        <taxon>Eukaryota</taxon>
        <taxon>Metazoa</taxon>
        <taxon>Ecdysozoa</taxon>
        <taxon>Arthropoda</taxon>
        <taxon>Hexapoda</taxon>
        <taxon>Insecta</taxon>
        <taxon>Pterygota</taxon>
        <taxon>Neoptera</taxon>
        <taxon>Endopterygota</taxon>
        <taxon>Hymenoptera</taxon>
        <taxon>Apocrita</taxon>
        <taxon>Aculeata</taxon>
        <taxon>Formicoidea</taxon>
        <taxon>Formicidae</taxon>
        <taxon>Ponerinae</taxon>
        <taxon>Ponerini</taxon>
        <taxon>Harpegnathos</taxon>
    </lineage>
</organism>
<name>E2BEY7_HARSA</name>
<evidence type="ECO:0000313" key="2">
    <source>
        <dbReference type="EMBL" id="EFN85752.1"/>
    </source>
</evidence>
<accession>E2BEY7</accession>
<dbReference type="EMBL" id="GL447885">
    <property type="protein sequence ID" value="EFN85752.1"/>
    <property type="molecule type" value="Genomic_DNA"/>
</dbReference>
<proteinExistence type="predicted"/>
<evidence type="ECO:0000313" key="3">
    <source>
        <dbReference type="Proteomes" id="UP000008237"/>
    </source>
</evidence>
<keyword evidence="3" id="KW-1185">Reference proteome</keyword>
<evidence type="ECO:0000256" key="1">
    <source>
        <dbReference type="SAM" id="MobiDB-lite"/>
    </source>
</evidence>
<feature type="region of interest" description="Disordered" evidence="1">
    <location>
        <begin position="115"/>
        <end position="137"/>
    </location>
</feature>
<sequence>MRADGVAVFKITERLKKYARPVEVVPTLISRDKKHPPTSVDVDPPSWAEFAELMQRRNVRVYGLDSTKTNSTQYTEYGKVKLISATRSTKGTLPGDGFEQPARACVRACVRASERDTTATMEPSEQPAAAAGESWSSVPATKGSSCLEVSMPRKFREEARRARAPDLNWAMCALCVASLAVSGVLYYRELGLESRIANLEARCSGQQLSPPLPSDALLVQTGERLAAKSNAVFRIKRDVAECNCPQVTTCPVKFQAGIVSIVTDI</sequence>
<dbReference type="InParanoid" id="E2BEY7"/>
<dbReference type="OrthoDB" id="8964326at2759"/>